<keyword evidence="3" id="KW-1185">Reference proteome</keyword>
<organism evidence="2 3">
    <name type="scientific">Zophobas morio</name>
    <dbReference type="NCBI Taxonomy" id="2755281"/>
    <lineage>
        <taxon>Eukaryota</taxon>
        <taxon>Metazoa</taxon>
        <taxon>Ecdysozoa</taxon>
        <taxon>Arthropoda</taxon>
        <taxon>Hexapoda</taxon>
        <taxon>Insecta</taxon>
        <taxon>Pterygota</taxon>
        <taxon>Neoptera</taxon>
        <taxon>Endopterygota</taxon>
        <taxon>Coleoptera</taxon>
        <taxon>Polyphaga</taxon>
        <taxon>Cucujiformia</taxon>
        <taxon>Tenebrionidae</taxon>
        <taxon>Zophobas</taxon>
    </lineage>
</organism>
<dbReference type="EMBL" id="JALNTZ010000004">
    <property type="protein sequence ID" value="KAJ3656507.1"/>
    <property type="molecule type" value="Genomic_DNA"/>
</dbReference>
<protein>
    <submittedName>
        <fullName evidence="2">Uncharacterized protein</fullName>
    </submittedName>
</protein>
<sequence>MQISSCRAPDFMQRLLFSGSLCMSKHTNIAFNHGQLQFVRSGFAGHQRRDAASNYDRSAPTSTSSRSFRGNLSSFQRSHSGEKKGILESFSRRSRKSLFTFQFS</sequence>
<dbReference type="AlphaFoldDB" id="A0AA38IGZ4"/>
<evidence type="ECO:0000256" key="1">
    <source>
        <dbReference type="SAM" id="MobiDB-lite"/>
    </source>
</evidence>
<comment type="caution">
    <text evidence="2">The sequence shown here is derived from an EMBL/GenBank/DDBJ whole genome shotgun (WGS) entry which is preliminary data.</text>
</comment>
<accession>A0AA38IGZ4</accession>
<reference evidence="2" key="1">
    <citation type="journal article" date="2023" name="G3 (Bethesda)">
        <title>Whole genome assemblies of Zophobas morio and Tenebrio molitor.</title>
        <authorList>
            <person name="Kaur S."/>
            <person name="Stinson S.A."/>
            <person name="diCenzo G.C."/>
        </authorList>
    </citation>
    <scope>NUCLEOTIDE SEQUENCE</scope>
    <source>
        <strain evidence="2">QUZm001</strain>
    </source>
</reference>
<feature type="region of interest" description="Disordered" evidence="1">
    <location>
        <begin position="49"/>
        <end position="87"/>
    </location>
</feature>
<proteinExistence type="predicted"/>
<evidence type="ECO:0000313" key="3">
    <source>
        <dbReference type="Proteomes" id="UP001168821"/>
    </source>
</evidence>
<dbReference type="Proteomes" id="UP001168821">
    <property type="component" value="Unassembled WGS sequence"/>
</dbReference>
<evidence type="ECO:0000313" key="2">
    <source>
        <dbReference type="EMBL" id="KAJ3656507.1"/>
    </source>
</evidence>
<gene>
    <name evidence="2" type="ORF">Zmor_015580</name>
</gene>
<name>A0AA38IGZ4_9CUCU</name>
<feature type="compositionally biased region" description="Polar residues" evidence="1">
    <location>
        <begin position="55"/>
        <end position="78"/>
    </location>
</feature>